<sequence length="45" mass="4887">MASTLRSILTSPTLTTSIIQEFNAPAVEESEMDVDPLLQLVAKKP</sequence>
<organism evidence="1 2">
    <name type="scientific">Gigaspora margarita</name>
    <dbReference type="NCBI Taxonomy" id="4874"/>
    <lineage>
        <taxon>Eukaryota</taxon>
        <taxon>Fungi</taxon>
        <taxon>Fungi incertae sedis</taxon>
        <taxon>Mucoromycota</taxon>
        <taxon>Glomeromycotina</taxon>
        <taxon>Glomeromycetes</taxon>
        <taxon>Diversisporales</taxon>
        <taxon>Gigasporaceae</taxon>
        <taxon>Gigaspora</taxon>
    </lineage>
</organism>
<proteinExistence type="predicted"/>
<accession>A0ABN7U6I9</accession>
<evidence type="ECO:0000313" key="1">
    <source>
        <dbReference type="EMBL" id="CAG8521876.1"/>
    </source>
</evidence>
<dbReference type="Proteomes" id="UP000789901">
    <property type="component" value="Unassembled WGS sequence"/>
</dbReference>
<gene>
    <name evidence="1" type="ORF">GMARGA_LOCUS3195</name>
</gene>
<dbReference type="EMBL" id="CAJVQB010001124">
    <property type="protein sequence ID" value="CAG8521876.1"/>
    <property type="molecule type" value="Genomic_DNA"/>
</dbReference>
<protein>
    <submittedName>
        <fullName evidence="1">3424_t:CDS:1</fullName>
    </submittedName>
</protein>
<keyword evidence="2" id="KW-1185">Reference proteome</keyword>
<name>A0ABN7U6I9_GIGMA</name>
<reference evidence="1 2" key="1">
    <citation type="submission" date="2021-06" db="EMBL/GenBank/DDBJ databases">
        <authorList>
            <person name="Kallberg Y."/>
            <person name="Tangrot J."/>
            <person name="Rosling A."/>
        </authorList>
    </citation>
    <scope>NUCLEOTIDE SEQUENCE [LARGE SCALE GENOMIC DNA]</scope>
    <source>
        <strain evidence="1 2">120-4 pot B 10/14</strain>
    </source>
</reference>
<comment type="caution">
    <text evidence="1">The sequence shown here is derived from an EMBL/GenBank/DDBJ whole genome shotgun (WGS) entry which is preliminary data.</text>
</comment>
<evidence type="ECO:0000313" key="2">
    <source>
        <dbReference type="Proteomes" id="UP000789901"/>
    </source>
</evidence>